<gene>
    <name evidence="1" type="ORF">EC835_102286</name>
</gene>
<accession>A0A4R3NPE8</accession>
<reference evidence="1 2" key="1">
    <citation type="submission" date="2019-03" db="EMBL/GenBank/DDBJ databases">
        <title>Genomic analyses of the natural microbiome of Caenorhabditis elegans.</title>
        <authorList>
            <person name="Samuel B."/>
        </authorList>
    </citation>
    <scope>NUCLEOTIDE SEQUENCE [LARGE SCALE GENOMIC DNA]</scope>
    <source>
        <strain evidence="1 2">JUb102</strain>
    </source>
</reference>
<sequence length="31" mass="3354">MGTLFTISFVSVLVVSAVIDTVIQRGKQDND</sequence>
<dbReference type="EMBL" id="SMAS01000002">
    <property type="protein sequence ID" value="TCT36833.1"/>
    <property type="molecule type" value="Genomic_DNA"/>
</dbReference>
<comment type="caution">
    <text evidence="1">The sequence shown here is derived from an EMBL/GenBank/DDBJ whole genome shotgun (WGS) entry which is preliminary data.</text>
</comment>
<dbReference type="AlphaFoldDB" id="A0A4R3NPE8"/>
<organism evidence="1 2">
    <name type="scientific">Providencia alcalifaciens</name>
    <dbReference type="NCBI Taxonomy" id="126385"/>
    <lineage>
        <taxon>Bacteria</taxon>
        <taxon>Pseudomonadati</taxon>
        <taxon>Pseudomonadota</taxon>
        <taxon>Gammaproteobacteria</taxon>
        <taxon>Enterobacterales</taxon>
        <taxon>Morganellaceae</taxon>
        <taxon>Providencia</taxon>
    </lineage>
</organism>
<proteinExistence type="predicted"/>
<protein>
    <submittedName>
        <fullName evidence="1">Uncharacterized protein</fullName>
    </submittedName>
</protein>
<dbReference type="Proteomes" id="UP000295055">
    <property type="component" value="Unassembled WGS sequence"/>
</dbReference>
<name>A0A4R3NPE8_9GAMM</name>
<evidence type="ECO:0000313" key="1">
    <source>
        <dbReference type="EMBL" id="TCT36833.1"/>
    </source>
</evidence>
<evidence type="ECO:0000313" key="2">
    <source>
        <dbReference type="Proteomes" id="UP000295055"/>
    </source>
</evidence>